<reference evidence="2" key="2">
    <citation type="submission" date="2020-06" db="EMBL/GenBank/DDBJ databases">
        <authorList>
            <person name="Sheffer M."/>
        </authorList>
    </citation>
    <scope>NUCLEOTIDE SEQUENCE</scope>
</reference>
<dbReference type="EMBL" id="JABXBU010000002">
    <property type="protein sequence ID" value="KAF8795089.1"/>
    <property type="molecule type" value="Genomic_DNA"/>
</dbReference>
<evidence type="ECO:0000313" key="3">
    <source>
        <dbReference type="Proteomes" id="UP000807504"/>
    </source>
</evidence>
<feature type="compositionally biased region" description="Basic residues" evidence="1">
    <location>
        <begin position="1"/>
        <end position="17"/>
    </location>
</feature>
<name>A0A8T0FZV0_ARGBR</name>
<evidence type="ECO:0000313" key="2">
    <source>
        <dbReference type="EMBL" id="KAF8795089.1"/>
    </source>
</evidence>
<organism evidence="2 3">
    <name type="scientific">Argiope bruennichi</name>
    <name type="common">Wasp spider</name>
    <name type="synonym">Aranea bruennichi</name>
    <dbReference type="NCBI Taxonomy" id="94029"/>
    <lineage>
        <taxon>Eukaryota</taxon>
        <taxon>Metazoa</taxon>
        <taxon>Ecdysozoa</taxon>
        <taxon>Arthropoda</taxon>
        <taxon>Chelicerata</taxon>
        <taxon>Arachnida</taxon>
        <taxon>Araneae</taxon>
        <taxon>Araneomorphae</taxon>
        <taxon>Entelegynae</taxon>
        <taxon>Araneoidea</taxon>
        <taxon>Araneidae</taxon>
        <taxon>Argiope</taxon>
    </lineage>
</organism>
<sequence>MEKREKRKRWSRGRKGRGGGERKGEAAQNTLTSEKKRGSEEERGCEEKTKDWNSEEKSQLDAPMIHGGEGSHEIHERASVHMPLAKKRVRERLLAYEGCIEMRERDFVGGKQSNNMESNVRWQSLLHFDFDAFEIILIDMLVPL</sequence>
<keyword evidence="3" id="KW-1185">Reference proteome</keyword>
<comment type="caution">
    <text evidence="2">The sequence shown here is derived from an EMBL/GenBank/DDBJ whole genome shotgun (WGS) entry which is preliminary data.</text>
</comment>
<feature type="region of interest" description="Disordered" evidence="1">
    <location>
        <begin position="1"/>
        <end position="74"/>
    </location>
</feature>
<accession>A0A8T0FZV0</accession>
<dbReference type="AlphaFoldDB" id="A0A8T0FZV0"/>
<gene>
    <name evidence="2" type="ORF">HNY73_002979</name>
</gene>
<reference evidence="2" key="1">
    <citation type="journal article" date="2020" name="bioRxiv">
        <title>Chromosome-level reference genome of the European wasp spider Argiope bruennichi: a resource for studies on range expansion and evolutionary adaptation.</title>
        <authorList>
            <person name="Sheffer M.M."/>
            <person name="Hoppe A."/>
            <person name="Krehenwinkel H."/>
            <person name="Uhl G."/>
            <person name="Kuss A.W."/>
            <person name="Jensen L."/>
            <person name="Jensen C."/>
            <person name="Gillespie R.G."/>
            <person name="Hoff K.J."/>
            <person name="Prost S."/>
        </authorList>
    </citation>
    <scope>NUCLEOTIDE SEQUENCE</scope>
</reference>
<evidence type="ECO:0000256" key="1">
    <source>
        <dbReference type="SAM" id="MobiDB-lite"/>
    </source>
</evidence>
<feature type="compositionally biased region" description="Basic and acidic residues" evidence="1">
    <location>
        <begin position="33"/>
        <end position="59"/>
    </location>
</feature>
<dbReference type="Proteomes" id="UP000807504">
    <property type="component" value="Unassembled WGS sequence"/>
</dbReference>
<proteinExistence type="predicted"/>
<protein>
    <submittedName>
        <fullName evidence="2">Uncharacterized protein</fullName>
    </submittedName>
</protein>